<proteinExistence type="predicted"/>
<gene>
    <name evidence="1" type="ORF">OXD698_LOCUS53261</name>
</gene>
<evidence type="ECO:0000313" key="1">
    <source>
        <dbReference type="EMBL" id="CAF4431511.1"/>
    </source>
</evidence>
<reference evidence="1" key="1">
    <citation type="submission" date="2021-02" db="EMBL/GenBank/DDBJ databases">
        <authorList>
            <person name="Nowell W R."/>
        </authorList>
    </citation>
    <scope>NUCLEOTIDE SEQUENCE</scope>
</reference>
<comment type="caution">
    <text evidence="1">The sequence shown here is derived from an EMBL/GenBank/DDBJ whole genome shotgun (WGS) entry which is preliminary data.</text>
</comment>
<feature type="non-terminal residue" evidence="1">
    <location>
        <position position="34"/>
    </location>
</feature>
<accession>A0A820R8V8</accession>
<organism evidence="1 2">
    <name type="scientific">Adineta steineri</name>
    <dbReference type="NCBI Taxonomy" id="433720"/>
    <lineage>
        <taxon>Eukaryota</taxon>
        <taxon>Metazoa</taxon>
        <taxon>Spiralia</taxon>
        <taxon>Gnathifera</taxon>
        <taxon>Rotifera</taxon>
        <taxon>Eurotatoria</taxon>
        <taxon>Bdelloidea</taxon>
        <taxon>Adinetida</taxon>
        <taxon>Adinetidae</taxon>
        <taxon>Adineta</taxon>
    </lineage>
</organism>
<dbReference type="EMBL" id="CAJOAZ010030245">
    <property type="protein sequence ID" value="CAF4431511.1"/>
    <property type="molecule type" value="Genomic_DNA"/>
</dbReference>
<dbReference type="AlphaFoldDB" id="A0A820R8V8"/>
<name>A0A820R8V8_9BILA</name>
<evidence type="ECO:0000313" key="2">
    <source>
        <dbReference type="Proteomes" id="UP000663844"/>
    </source>
</evidence>
<dbReference type="Proteomes" id="UP000663844">
    <property type="component" value="Unassembled WGS sequence"/>
</dbReference>
<protein>
    <submittedName>
        <fullName evidence="1">Uncharacterized protein</fullName>
    </submittedName>
</protein>
<sequence length="34" mass="4016">MDKLWEINKTLPQNQQLTSIMQNLIDQRLSNITS</sequence>